<keyword evidence="2" id="KW-0238">DNA-binding</keyword>
<dbReference type="EMBL" id="SOCP01000002">
    <property type="protein sequence ID" value="TDV55977.1"/>
    <property type="molecule type" value="Genomic_DNA"/>
</dbReference>
<dbReference type="Pfam" id="PF17939">
    <property type="entry name" value="TetR_C_30"/>
    <property type="match status" value="1"/>
</dbReference>
<dbReference type="InterPro" id="IPR041586">
    <property type="entry name" value="PsrA_TetR_C"/>
</dbReference>
<dbReference type="OrthoDB" id="2356263at2"/>
<evidence type="ECO:0000256" key="2">
    <source>
        <dbReference type="ARBA" id="ARBA00023125"/>
    </source>
</evidence>
<dbReference type="SUPFAM" id="SSF48498">
    <property type="entry name" value="Tetracyclin repressor-like, C-terminal domain"/>
    <property type="match status" value="1"/>
</dbReference>
<keyword evidence="8" id="KW-1185">Reference proteome</keyword>
<dbReference type="GO" id="GO:0000976">
    <property type="term" value="F:transcription cis-regulatory region binding"/>
    <property type="evidence" value="ECO:0007669"/>
    <property type="project" value="TreeGrafter"/>
</dbReference>
<dbReference type="PANTHER" id="PTHR30055:SF234">
    <property type="entry name" value="HTH-TYPE TRANSCRIPTIONAL REGULATOR BETI"/>
    <property type="match status" value="1"/>
</dbReference>
<feature type="domain" description="PsrA tetracyclin repressor-like C-terminal" evidence="6">
    <location>
        <begin position="118"/>
        <end position="228"/>
    </location>
</feature>
<dbReference type="Gene3D" id="1.10.357.10">
    <property type="entry name" value="Tetracycline Repressor, domain 2"/>
    <property type="match status" value="1"/>
</dbReference>
<gene>
    <name evidence="7" type="ORF">CLV71_10238</name>
</gene>
<dbReference type="RefSeq" id="WP_133901283.1">
    <property type="nucleotide sequence ID" value="NZ_SOCP01000002.1"/>
</dbReference>
<accession>A0A4R7W310</accession>
<dbReference type="AlphaFoldDB" id="A0A4R7W310"/>
<dbReference type="Pfam" id="PF00440">
    <property type="entry name" value="TetR_N"/>
    <property type="match status" value="1"/>
</dbReference>
<evidence type="ECO:0000313" key="7">
    <source>
        <dbReference type="EMBL" id="TDV55977.1"/>
    </source>
</evidence>
<dbReference type="GO" id="GO:0003700">
    <property type="term" value="F:DNA-binding transcription factor activity"/>
    <property type="evidence" value="ECO:0007669"/>
    <property type="project" value="TreeGrafter"/>
</dbReference>
<keyword evidence="3" id="KW-0804">Transcription</keyword>
<evidence type="ECO:0000259" key="6">
    <source>
        <dbReference type="Pfam" id="PF17939"/>
    </source>
</evidence>
<dbReference type="InterPro" id="IPR009057">
    <property type="entry name" value="Homeodomain-like_sf"/>
</dbReference>
<evidence type="ECO:0000259" key="5">
    <source>
        <dbReference type="Pfam" id="PF00440"/>
    </source>
</evidence>
<proteinExistence type="predicted"/>
<organism evidence="7 8">
    <name type="scientific">Actinophytocola oryzae</name>
    <dbReference type="NCBI Taxonomy" id="502181"/>
    <lineage>
        <taxon>Bacteria</taxon>
        <taxon>Bacillati</taxon>
        <taxon>Actinomycetota</taxon>
        <taxon>Actinomycetes</taxon>
        <taxon>Pseudonocardiales</taxon>
        <taxon>Pseudonocardiaceae</taxon>
    </lineage>
</organism>
<comment type="caution">
    <text evidence="7">The sequence shown here is derived from an EMBL/GenBank/DDBJ whole genome shotgun (WGS) entry which is preliminary data.</text>
</comment>
<dbReference type="InterPro" id="IPR050109">
    <property type="entry name" value="HTH-type_TetR-like_transc_reg"/>
</dbReference>
<evidence type="ECO:0000256" key="1">
    <source>
        <dbReference type="ARBA" id="ARBA00023015"/>
    </source>
</evidence>
<dbReference type="InterPro" id="IPR036271">
    <property type="entry name" value="Tet_transcr_reg_TetR-rel_C_sf"/>
</dbReference>
<evidence type="ECO:0000256" key="3">
    <source>
        <dbReference type="ARBA" id="ARBA00023163"/>
    </source>
</evidence>
<name>A0A4R7W310_9PSEU</name>
<dbReference type="Proteomes" id="UP000294927">
    <property type="component" value="Unassembled WGS sequence"/>
</dbReference>
<dbReference type="PANTHER" id="PTHR30055">
    <property type="entry name" value="HTH-TYPE TRANSCRIPTIONAL REGULATOR RUTR"/>
    <property type="match status" value="1"/>
</dbReference>
<reference evidence="7 8" key="1">
    <citation type="submission" date="2019-03" db="EMBL/GenBank/DDBJ databases">
        <title>Genomic Encyclopedia of Archaeal and Bacterial Type Strains, Phase II (KMG-II): from individual species to whole genera.</title>
        <authorList>
            <person name="Goeker M."/>
        </authorList>
    </citation>
    <scope>NUCLEOTIDE SEQUENCE [LARGE SCALE GENOMIC DNA]</scope>
    <source>
        <strain evidence="7 8">DSM 45499</strain>
    </source>
</reference>
<keyword evidence="1" id="KW-0805">Transcription regulation</keyword>
<evidence type="ECO:0000313" key="8">
    <source>
        <dbReference type="Proteomes" id="UP000294927"/>
    </source>
</evidence>
<protein>
    <submittedName>
        <fullName evidence="7">TetR family transcriptional regulator</fullName>
    </submittedName>
</protein>
<evidence type="ECO:0000256" key="4">
    <source>
        <dbReference type="SAM" id="MobiDB-lite"/>
    </source>
</evidence>
<dbReference type="InterPro" id="IPR001647">
    <property type="entry name" value="HTH_TetR"/>
</dbReference>
<dbReference type="SUPFAM" id="SSF46689">
    <property type="entry name" value="Homeodomain-like"/>
    <property type="match status" value="1"/>
</dbReference>
<feature type="domain" description="HTH tetR-type" evidence="5">
    <location>
        <begin position="40"/>
        <end position="87"/>
    </location>
</feature>
<sequence length="238" mass="25993">MQTGETSRVGSWDATGEAARAPRAGVTSVDSRGEATRNTIIEVAVRLFAEQGVLAVSNRQIGAAAGRGNTSVVGYYFANKADLVRAVMRRFMERVSVGRERRIAQLGDAPDLRGWVTCLVFPYTELLDAEGPPTWHARFIAQVLTDPGLRETAVEEATSQPIQRILDGLRECLPDLPDRVLEDRSRIASHVIVQMCAERERSLADGQPVHPPTWDEAATGLVDVLVGMWTAPVTTTED</sequence>
<feature type="region of interest" description="Disordered" evidence="4">
    <location>
        <begin position="1"/>
        <end position="31"/>
    </location>
</feature>